<dbReference type="EMBL" id="FOCX01000064">
    <property type="protein sequence ID" value="SEP28559.1"/>
    <property type="molecule type" value="Genomic_DNA"/>
</dbReference>
<accession>A0A1H8WLT6</accession>
<organism evidence="2 3">
    <name type="scientific">Halorientalis persicus</name>
    <dbReference type="NCBI Taxonomy" id="1367881"/>
    <lineage>
        <taxon>Archaea</taxon>
        <taxon>Methanobacteriati</taxon>
        <taxon>Methanobacteriota</taxon>
        <taxon>Stenosarchaea group</taxon>
        <taxon>Halobacteria</taxon>
        <taxon>Halobacteriales</taxon>
        <taxon>Haloarculaceae</taxon>
        <taxon>Halorientalis</taxon>
    </lineage>
</organism>
<name>A0A1H8WLT6_9EURY</name>
<evidence type="ECO:0000313" key="2">
    <source>
        <dbReference type="EMBL" id="SEP28559.1"/>
    </source>
</evidence>
<keyword evidence="3" id="KW-1185">Reference proteome</keyword>
<feature type="compositionally biased region" description="Low complexity" evidence="1">
    <location>
        <begin position="136"/>
        <end position="157"/>
    </location>
</feature>
<evidence type="ECO:0000313" key="3">
    <source>
        <dbReference type="Proteomes" id="UP000198775"/>
    </source>
</evidence>
<feature type="region of interest" description="Disordered" evidence="1">
    <location>
        <begin position="113"/>
        <end position="157"/>
    </location>
</feature>
<feature type="compositionally biased region" description="Acidic residues" evidence="1">
    <location>
        <begin position="116"/>
        <end position="128"/>
    </location>
</feature>
<proteinExistence type="predicted"/>
<evidence type="ECO:0000256" key="1">
    <source>
        <dbReference type="SAM" id="MobiDB-lite"/>
    </source>
</evidence>
<dbReference type="Proteomes" id="UP000198775">
    <property type="component" value="Unassembled WGS sequence"/>
</dbReference>
<protein>
    <submittedName>
        <fullName evidence="2">Uncharacterized protein</fullName>
    </submittedName>
</protein>
<reference evidence="3" key="1">
    <citation type="submission" date="2016-10" db="EMBL/GenBank/DDBJ databases">
        <authorList>
            <person name="Varghese N."/>
            <person name="Submissions S."/>
        </authorList>
    </citation>
    <scope>NUCLEOTIDE SEQUENCE [LARGE SCALE GENOMIC DNA]</scope>
    <source>
        <strain evidence="3">IBRC-M 10043</strain>
    </source>
</reference>
<sequence length="157" mass="17258">MGFEVVEKKNSRKVSIRKDGSIMLPEKTIEAYFDDAAAVQILIDEENGEIAFKEAAADSRHSYKIPDDESMEIRGHGVFHSYDVDIDQTARYLGVWDSDDEFLVVDLEQPYTIYDSADESDESESEDASDAKPESSADPESSASSTASSGAIEASED</sequence>
<dbReference type="AlphaFoldDB" id="A0A1H8WLT6"/>
<gene>
    <name evidence="2" type="ORF">SAMN05216388_10648</name>
</gene>